<dbReference type="KEGG" id="dpx:DAPPUDRAFT_302628"/>
<dbReference type="GO" id="GO:0061630">
    <property type="term" value="F:ubiquitin protein ligase activity"/>
    <property type="evidence" value="ECO:0000318"/>
    <property type="project" value="GO_Central"/>
</dbReference>
<evidence type="ECO:0000313" key="6">
    <source>
        <dbReference type="Proteomes" id="UP000000305"/>
    </source>
</evidence>
<sequence length="189" mass="21567">MATSSVETLEELVTCNICLNQYDEEIRKPKFLQCSHTICLECFQATRQEDTVTCPFCRQRTLKDNGDDEEWVLPNNQYALEILKLKRNGTDPMSSTVQLSEPAEEDVDEDVMMEVVAECFMVAFAQAVSSREMEEETLNEAYYQSLLDDHQEPEVMVAEPPAIPYIEPAGEEEEEEQLMMALALSCTEM</sequence>
<protein>
    <recommendedName>
        <fullName evidence="4">RING-type domain-containing protein</fullName>
    </recommendedName>
</protein>
<dbReference type="PROSITE" id="PS50089">
    <property type="entry name" value="ZF_RING_2"/>
    <property type="match status" value="1"/>
</dbReference>
<keyword evidence="1 3" id="KW-0863">Zinc-finger</keyword>
<dbReference type="PANTHER" id="PTHR25464:SF2">
    <property type="entry name" value="RING-TYPE DOMAIN-CONTAINING PROTEIN"/>
    <property type="match status" value="1"/>
</dbReference>
<dbReference type="Proteomes" id="UP000000305">
    <property type="component" value="Unassembled WGS sequence"/>
</dbReference>
<evidence type="ECO:0000256" key="1">
    <source>
        <dbReference type="ARBA" id="ARBA00022771"/>
    </source>
</evidence>
<organism evidence="5 6">
    <name type="scientific">Daphnia pulex</name>
    <name type="common">Water flea</name>
    <dbReference type="NCBI Taxonomy" id="6669"/>
    <lineage>
        <taxon>Eukaryota</taxon>
        <taxon>Metazoa</taxon>
        <taxon>Ecdysozoa</taxon>
        <taxon>Arthropoda</taxon>
        <taxon>Crustacea</taxon>
        <taxon>Branchiopoda</taxon>
        <taxon>Diplostraca</taxon>
        <taxon>Cladocera</taxon>
        <taxon>Anomopoda</taxon>
        <taxon>Daphniidae</taxon>
        <taxon>Daphnia</taxon>
    </lineage>
</organism>
<dbReference type="Pfam" id="PF14634">
    <property type="entry name" value="zf-RING_5"/>
    <property type="match status" value="1"/>
</dbReference>
<proteinExistence type="predicted"/>
<keyword evidence="2" id="KW-0862">Zinc</keyword>
<keyword evidence="6" id="KW-1185">Reference proteome</keyword>
<dbReference type="InterPro" id="IPR001841">
    <property type="entry name" value="Znf_RING"/>
</dbReference>
<keyword evidence="1 3" id="KW-0479">Metal-binding</keyword>
<evidence type="ECO:0000259" key="4">
    <source>
        <dbReference type="PROSITE" id="PS50089"/>
    </source>
</evidence>
<dbReference type="AlphaFoldDB" id="E9GE45"/>
<gene>
    <name evidence="5" type="ORF">DAPPUDRAFT_302628</name>
</gene>
<accession>E9GE45</accession>
<dbReference type="HOGENOM" id="CLU_1435773_0_0_1"/>
<reference evidence="5 6" key="1">
    <citation type="journal article" date="2011" name="Science">
        <title>The ecoresponsive genome of Daphnia pulex.</title>
        <authorList>
            <person name="Colbourne J.K."/>
            <person name="Pfrender M.E."/>
            <person name="Gilbert D."/>
            <person name="Thomas W.K."/>
            <person name="Tucker A."/>
            <person name="Oakley T.H."/>
            <person name="Tokishita S."/>
            <person name="Aerts A."/>
            <person name="Arnold G.J."/>
            <person name="Basu M.K."/>
            <person name="Bauer D.J."/>
            <person name="Caceres C.E."/>
            <person name="Carmel L."/>
            <person name="Casola C."/>
            <person name="Choi J.H."/>
            <person name="Detter J.C."/>
            <person name="Dong Q."/>
            <person name="Dusheyko S."/>
            <person name="Eads B.D."/>
            <person name="Frohlich T."/>
            <person name="Geiler-Samerotte K.A."/>
            <person name="Gerlach D."/>
            <person name="Hatcher P."/>
            <person name="Jogdeo S."/>
            <person name="Krijgsveld J."/>
            <person name="Kriventseva E.V."/>
            <person name="Kultz D."/>
            <person name="Laforsch C."/>
            <person name="Lindquist E."/>
            <person name="Lopez J."/>
            <person name="Manak J.R."/>
            <person name="Muller J."/>
            <person name="Pangilinan J."/>
            <person name="Patwardhan R.P."/>
            <person name="Pitluck S."/>
            <person name="Pritham E.J."/>
            <person name="Rechtsteiner A."/>
            <person name="Rho M."/>
            <person name="Rogozin I.B."/>
            <person name="Sakarya O."/>
            <person name="Salamov A."/>
            <person name="Schaack S."/>
            <person name="Shapiro H."/>
            <person name="Shiga Y."/>
            <person name="Skalitzky C."/>
            <person name="Smith Z."/>
            <person name="Souvorov A."/>
            <person name="Sung W."/>
            <person name="Tang Z."/>
            <person name="Tsuchiya D."/>
            <person name="Tu H."/>
            <person name="Vos H."/>
            <person name="Wang M."/>
            <person name="Wolf Y.I."/>
            <person name="Yamagata H."/>
            <person name="Yamada T."/>
            <person name="Ye Y."/>
            <person name="Shaw J.R."/>
            <person name="Andrews J."/>
            <person name="Crease T.J."/>
            <person name="Tang H."/>
            <person name="Lucas S.M."/>
            <person name="Robertson H.M."/>
            <person name="Bork P."/>
            <person name="Koonin E.V."/>
            <person name="Zdobnov E.M."/>
            <person name="Grigoriev I.V."/>
            <person name="Lynch M."/>
            <person name="Boore J.L."/>
        </authorList>
    </citation>
    <scope>NUCLEOTIDE SEQUENCE [LARGE SCALE GENOMIC DNA]</scope>
</reference>
<evidence type="ECO:0000256" key="3">
    <source>
        <dbReference type="PROSITE-ProRule" id="PRU00175"/>
    </source>
</evidence>
<dbReference type="PhylomeDB" id="E9GE45"/>
<dbReference type="InterPro" id="IPR013083">
    <property type="entry name" value="Znf_RING/FYVE/PHD"/>
</dbReference>
<feature type="domain" description="RING-type" evidence="4">
    <location>
        <begin position="15"/>
        <end position="58"/>
    </location>
</feature>
<name>E9GE45_DAPPU</name>
<dbReference type="OrthoDB" id="6336662at2759"/>
<dbReference type="Gene3D" id="3.30.40.10">
    <property type="entry name" value="Zinc/RING finger domain, C3HC4 (zinc finger)"/>
    <property type="match status" value="1"/>
</dbReference>
<evidence type="ECO:0000256" key="2">
    <source>
        <dbReference type="ARBA" id="ARBA00022833"/>
    </source>
</evidence>
<dbReference type="EMBL" id="GL732540">
    <property type="protein sequence ID" value="EFX82378.1"/>
    <property type="molecule type" value="Genomic_DNA"/>
</dbReference>
<dbReference type="SMART" id="SM00184">
    <property type="entry name" value="RING"/>
    <property type="match status" value="1"/>
</dbReference>
<dbReference type="GO" id="GO:0016567">
    <property type="term" value="P:protein ubiquitination"/>
    <property type="evidence" value="ECO:0000318"/>
    <property type="project" value="GO_Central"/>
</dbReference>
<dbReference type="SUPFAM" id="SSF57850">
    <property type="entry name" value="RING/U-box"/>
    <property type="match status" value="1"/>
</dbReference>
<evidence type="ECO:0000313" key="5">
    <source>
        <dbReference type="EMBL" id="EFX82378.1"/>
    </source>
</evidence>
<dbReference type="PANTHER" id="PTHR25464">
    <property type="entry name" value="TRIPARTITE MOTIF-CONTAINING PROTEIN 2-LIKE PROTEIN"/>
    <property type="match status" value="1"/>
</dbReference>
<dbReference type="GO" id="GO:0008270">
    <property type="term" value="F:zinc ion binding"/>
    <property type="evidence" value="ECO:0007669"/>
    <property type="project" value="UniProtKB-KW"/>
</dbReference>
<dbReference type="InParanoid" id="E9GE45"/>
<dbReference type="eggNOG" id="KOG2177">
    <property type="taxonomic scope" value="Eukaryota"/>
</dbReference>